<evidence type="ECO:0000313" key="2">
    <source>
        <dbReference type="EMBL" id="RDV02960.1"/>
    </source>
</evidence>
<protein>
    <recommendedName>
        <fullName evidence="4">PepSY-associated TM region</fullName>
    </recommendedName>
</protein>
<accession>A0A371B5V8</accession>
<keyword evidence="3" id="KW-1185">Reference proteome</keyword>
<feature type="transmembrane region" description="Helical" evidence="1">
    <location>
        <begin position="165"/>
        <end position="183"/>
    </location>
</feature>
<evidence type="ECO:0008006" key="4">
    <source>
        <dbReference type="Google" id="ProtNLM"/>
    </source>
</evidence>
<feature type="transmembrane region" description="Helical" evidence="1">
    <location>
        <begin position="137"/>
        <end position="159"/>
    </location>
</feature>
<organism evidence="2 3">
    <name type="scientific">Sphingorhabdus pulchriflava</name>
    <dbReference type="NCBI Taxonomy" id="2292257"/>
    <lineage>
        <taxon>Bacteria</taxon>
        <taxon>Pseudomonadati</taxon>
        <taxon>Pseudomonadota</taxon>
        <taxon>Alphaproteobacteria</taxon>
        <taxon>Sphingomonadales</taxon>
        <taxon>Sphingomonadaceae</taxon>
        <taxon>Sphingorhabdus</taxon>
    </lineage>
</organism>
<proteinExistence type="predicted"/>
<evidence type="ECO:0000256" key="1">
    <source>
        <dbReference type="SAM" id="Phobius"/>
    </source>
</evidence>
<dbReference type="EMBL" id="QRGP01000002">
    <property type="protein sequence ID" value="RDV02960.1"/>
    <property type="molecule type" value="Genomic_DNA"/>
</dbReference>
<dbReference type="AlphaFoldDB" id="A0A371B5V8"/>
<reference evidence="3" key="1">
    <citation type="submission" date="2018-08" db="EMBL/GenBank/DDBJ databases">
        <authorList>
            <person name="Kim S.-J."/>
            <person name="Jung G.-Y."/>
        </authorList>
    </citation>
    <scope>NUCLEOTIDE SEQUENCE [LARGE SCALE GENOMIC DNA]</scope>
    <source>
        <strain evidence="3">GY_G</strain>
    </source>
</reference>
<dbReference type="RefSeq" id="WP_115550065.1">
    <property type="nucleotide sequence ID" value="NZ_QRGP01000002.1"/>
</dbReference>
<name>A0A371B5V8_9SPHN</name>
<dbReference type="OrthoDB" id="7632396at2"/>
<keyword evidence="1" id="KW-1133">Transmembrane helix</keyword>
<keyword evidence="1" id="KW-0472">Membrane</keyword>
<gene>
    <name evidence="2" type="ORF">DXH95_13685</name>
</gene>
<evidence type="ECO:0000313" key="3">
    <source>
        <dbReference type="Proteomes" id="UP000263833"/>
    </source>
</evidence>
<feature type="transmembrane region" description="Helical" evidence="1">
    <location>
        <begin position="13"/>
        <end position="34"/>
    </location>
</feature>
<comment type="caution">
    <text evidence="2">The sequence shown here is derived from an EMBL/GenBank/DDBJ whole genome shotgun (WGS) entry which is preliminary data.</text>
</comment>
<dbReference type="Proteomes" id="UP000263833">
    <property type="component" value="Unassembled WGS sequence"/>
</dbReference>
<sequence length="184" mass="20195">MNKSKLRNLLVKLHLYGAALLAPFFLLVAITGGLKMAGVEGGTQETPLTVPAGTSFDAKSPQFEDDVRTFLKAQKVNVDFEYIRARGNSFTTRPTSRPHVAFEEKDGQLTAKYVEPDTINALMEIHKGHGPRIYKTLGWVAGLTLFFVVLGGLFIGLLSPAYRKPTIISSLFGSLVFVWAAFFA</sequence>
<keyword evidence="1" id="KW-0812">Transmembrane</keyword>